<feature type="transmembrane region" description="Helical" evidence="5">
    <location>
        <begin position="192"/>
        <end position="215"/>
    </location>
</feature>
<name>A0A4Y9YYL7_9AGAM</name>
<feature type="transmembrane region" description="Helical" evidence="5">
    <location>
        <begin position="399"/>
        <end position="416"/>
    </location>
</feature>
<organism evidence="6 7">
    <name type="scientific">Dentipellis fragilis</name>
    <dbReference type="NCBI Taxonomy" id="205917"/>
    <lineage>
        <taxon>Eukaryota</taxon>
        <taxon>Fungi</taxon>
        <taxon>Dikarya</taxon>
        <taxon>Basidiomycota</taxon>
        <taxon>Agaricomycotina</taxon>
        <taxon>Agaricomycetes</taxon>
        <taxon>Russulales</taxon>
        <taxon>Hericiaceae</taxon>
        <taxon>Dentipellis</taxon>
    </lineage>
</organism>
<evidence type="ECO:0000256" key="3">
    <source>
        <dbReference type="ARBA" id="ARBA00022989"/>
    </source>
</evidence>
<feature type="transmembrane region" description="Helical" evidence="5">
    <location>
        <begin position="307"/>
        <end position="325"/>
    </location>
</feature>
<evidence type="ECO:0000256" key="1">
    <source>
        <dbReference type="ARBA" id="ARBA00004141"/>
    </source>
</evidence>
<evidence type="ECO:0000313" key="6">
    <source>
        <dbReference type="EMBL" id="TFY66703.1"/>
    </source>
</evidence>
<dbReference type="GO" id="GO:0016020">
    <property type="term" value="C:membrane"/>
    <property type="evidence" value="ECO:0007669"/>
    <property type="project" value="UniProtKB-SubCell"/>
</dbReference>
<protein>
    <recommendedName>
        <fullName evidence="8">DUF895 domain membrane protein</fullName>
    </recommendedName>
</protein>
<dbReference type="InterPro" id="IPR036259">
    <property type="entry name" value="MFS_trans_sf"/>
</dbReference>
<dbReference type="InterPro" id="IPR010291">
    <property type="entry name" value="Ion_channel_UNC-93"/>
</dbReference>
<comment type="subcellular location">
    <subcellularLocation>
        <location evidence="1">Membrane</location>
        <topology evidence="1">Multi-pass membrane protein</topology>
    </subcellularLocation>
</comment>
<feature type="transmembrane region" description="Helical" evidence="5">
    <location>
        <begin position="457"/>
        <end position="478"/>
    </location>
</feature>
<accession>A0A4Y9YYL7</accession>
<dbReference type="Proteomes" id="UP000298327">
    <property type="component" value="Unassembled WGS sequence"/>
</dbReference>
<feature type="transmembrane region" description="Helical" evidence="5">
    <location>
        <begin position="362"/>
        <end position="379"/>
    </location>
</feature>
<feature type="transmembrane region" description="Helical" evidence="5">
    <location>
        <begin position="516"/>
        <end position="540"/>
    </location>
</feature>
<dbReference type="OrthoDB" id="196103at2759"/>
<evidence type="ECO:0000256" key="5">
    <source>
        <dbReference type="SAM" id="Phobius"/>
    </source>
</evidence>
<dbReference type="Pfam" id="PF05978">
    <property type="entry name" value="UNC-93"/>
    <property type="match status" value="1"/>
</dbReference>
<dbReference type="InterPro" id="IPR051617">
    <property type="entry name" value="UNC-93-like_regulator"/>
</dbReference>
<sequence length="568" mass="63407">MRPYLEQPISAMLAYPVPEQPPPLRSLDTKTDVNICKIPQMTRQRDILVVERCCVGTRDVGQIQSKLRDKHPWAFEDLGFGVACVPSPFPSLAASSTPHPWHDLLPAMSDIARSEKGYGSGSDGSDQFSAVEIFDRPTGLKGFYYNPYTQVVMLGFVCFMCPGSFNALTGLGGGGQIDASTSANANSAHYALFAWFAFFAGSVNNVLGSKLTLLLGSMGYSLYLGSYLAINIHPNLGPFVITAGAINGICAGLIWAAQGSLMLAYPTENQKGRFIGVFLDHLQSRQRGRCFSLVGSELPFYVGNGTYIGFLVLTLIGVIIPMCMADPNKMIRTDGTKVTTPRHPSWRVELYGLYVALKTDPLIVLLFPMFFASNWFYTWQFNDFNGALFNIRARSLNNVLYWMSQIIGSLAMGFFLDRPYFKRRTWAYFYQKQYTRASIPDNAHKLDIYDKAYIGRVFLYIACGILDAMWQTTTYWMMGAMSNDPAKLAYFTGFYKSIQSAGAAGVWRADGVKLPYMNIFISTWVLLAAGLLFALPMIYLRVKDHTDIEDETIMRMDDTGRIQPTETK</sequence>
<evidence type="ECO:0000313" key="7">
    <source>
        <dbReference type="Proteomes" id="UP000298327"/>
    </source>
</evidence>
<dbReference type="PANTHER" id="PTHR23294">
    <property type="entry name" value="ET TRANSLATION PRODUCT-RELATED"/>
    <property type="match status" value="1"/>
</dbReference>
<comment type="caution">
    <text evidence="6">The sequence shown here is derived from an EMBL/GenBank/DDBJ whole genome shotgun (WGS) entry which is preliminary data.</text>
</comment>
<evidence type="ECO:0008006" key="8">
    <source>
        <dbReference type="Google" id="ProtNLM"/>
    </source>
</evidence>
<dbReference type="AlphaFoldDB" id="A0A4Y9YYL7"/>
<keyword evidence="7" id="KW-1185">Reference proteome</keyword>
<dbReference type="SUPFAM" id="SSF103473">
    <property type="entry name" value="MFS general substrate transporter"/>
    <property type="match status" value="1"/>
</dbReference>
<keyword evidence="3 5" id="KW-1133">Transmembrane helix</keyword>
<evidence type="ECO:0000256" key="4">
    <source>
        <dbReference type="ARBA" id="ARBA00023136"/>
    </source>
</evidence>
<dbReference type="PANTHER" id="PTHR23294:SF59">
    <property type="entry name" value="UNC93-LIKE PROTEIN C922.05C"/>
    <property type="match status" value="1"/>
</dbReference>
<feature type="transmembrane region" description="Helical" evidence="5">
    <location>
        <begin position="236"/>
        <end position="257"/>
    </location>
</feature>
<proteinExistence type="predicted"/>
<keyword evidence="2 5" id="KW-0812">Transmembrane</keyword>
<gene>
    <name evidence="6" type="ORF">EVG20_g4384</name>
</gene>
<keyword evidence="4 5" id="KW-0472">Membrane</keyword>
<reference evidence="6 7" key="1">
    <citation type="submission" date="2019-02" db="EMBL/GenBank/DDBJ databases">
        <title>Genome sequencing of the rare red list fungi Dentipellis fragilis.</title>
        <authorList>
            <person name="Buettner E."/>
            <person name="Kellner H."/>
        </authorList>
    </citation>
    <scope>NUCLEOTIDE SEQUENCE [LARGE SCALE GENOMIC DNA]</scope>
    <source>
        <strain evidence="6 7">DSM 105465</strain>
    </source>
</reference>
<dbReference type="EMBL" id="SEOQ01000224">
    <property type="protein sequence ID" value="TFY66703.1"/>
    <property type="molecule type" value="Genomic_DNA"/>
</dbReference>
<feature type="transmembrane region" description="Helical" evidence="5">
    <location>
        <begin position="151"/>
        <end position="172"/>
    </location>
</feature>
<evidence type="ECO:0000256" key="2">
    <source>
        <dbReference type="ARBA" id="ARBA00022692"/>
    </source>
</evidence>